<dbReference type="CDD" id="cd13901">
    <property type="entry name" value="CuRO_3_MaLCC_like"/>
    <property type="match status" value="1"/>
</dbReference>
<keyword evidence="17" id="KW-1185">Reference proteome</keyword>
<dbReference type="InterPro" id="IPR002355">
    <property type="entry name" value="Cu_oxidase_Cu_BS"/>
</dbReference>
<dbReference type="GO" id="GO:0046274">
    <property type="term" value="P:lignin catabolic process"/>
    <property type="evidence" value="ECO:0007669"/>
    <property type="project" value="UniProtKB-KW"/>
</dbReference>
<protein>
    <recommendedName>
        <fullName evidence="4">laccase</fullName>
        <ecNumber evidence="4">1.10.3.2</ecNumber>
    </recommendedName>
</protein>
<dbReference type="CDD" id="cd13854">
    <property type="entry name" value="CuRO_1_MaLCC_like"/>
    <property type="match status" value="1"/>
</dbReference>
<dbReference type="FunFam" id="2.60.40.420:FF:000046">
    <property type="entry name" value="Multicopper oxidase"/>
    <property type="match status" value="1"/>
</dbReference>
<comment type="catalytic activity">
    <reaction evidence="1">
        <text>4 hydroquinone + O2 = 4 benzosemiquinone + 2 H2O</text>
        <dbReference type="Rhea" id="RHEA:11276"/>
        <dbReference type="ChEBI" id="CHEBI:15377"/>
        <dbReference type="ChEBI" id="CHEBI:15379"/>
        <dbReference type="ChEBI" id="CHEBI:17594"/>
        <dbReference type="ChEBI" id="CHEBI:17977"/>
        <dbReference type="EC" id="1.10.3.2"/>
    </reaction>
</comment>
<keyword evidence="7" id="KW-0560">Oxidoreductase</keyword>
<sequence length="585" mass="64099">MKGSIFALGSISIAANSVLAVPTTISQEVGKRASTCNTAEDRACWSDGFSIDTNYMESFPDTGVTRQYVIVVSEAENISPDGIVKPLSMLINGSSPGPTLYADWGDHLEVTVINELTTNGTSTHWHGVTMMNNNPNDGVNGITECPTAPGKSHTYKFRAEQHGTSWYHSHFSTQYGTGVAGALVVNGPATSNYDIDLGPYMITDYYYKTAEEIYSTIIIPSPGIPPSADNILFNGTHVNADGGGSYSVITMTQGKTHRLRLINPSVDAEMILTMEKHNFTIVAIDFVPVTPRTVNQVFLAIGQRLDVIINADQDVGNYWFNMTFPDNGLCGSSTIDSPAAIVRYEGAEEVNPTGSGTAPTDLACQDLIDFVPHISVTVPSESFNDDLGDSLDVNLVNNAWRDIESRVYWTVSGSSMNISWGYPTLAYLRDDNEDYPTQLNALKVADDQEWSYWVINNELALPHPMHLHGHDFYILGSSGTVDVATTFNSTNDLASLNFVNPTRRDVTMLPGLGWIVLAFKNNNPGAWLMHCHIAWHVGSGLSVQFIERPSEIKTLFDLDTILDPTCTDWNTYYADAEFHQEDSGL</sequence>
<evidence type="ECO:0000256" key="7">
    <source>
        <dbReference type="ARBA" id="ARBA00023002"/>
    </source>
</evidence>
<evidence type="ECO:0000256" key="8">
    <source>
        <dbReference type="ARBA" id="ARBA00023008"/>
    </source>
</evidence>
<evidence type="ECO:0000259" key="13">
    <source>
        <dbReference type="Pfam" id="PF00394"/>
    </source>
</evidence>
<evidence type="ECO:0000256" key="9">
    <source>
        <dbReference type="ARBA" id="ARBA00023157"/>
    </source>
</evidence>
<keyword evidence="6 12" id="KW-0732">Signal</keyword>
<evidence type="ECO:0000256" key="11">
    <source>
        <dbReference type="ARBA" id="ARBA00023185"/>
    </source>
</evidence>
<comment type="cofactor">
    <cofactor evidence="2">
        <name>Cu cation</name>
        <dbReference type="ChEBI" id="CHEBI:23378"/>
    </cofactor>
</comment>
<evidence type="ECO:0000256" key="1">
    <source>
        <dbReference type="ARBA" id="ARBA00000349"/>
    </source>
</evidence>
<evidence type="ECO:0000259" key="15">
    <source>
        <dbReference type="Pfam" id="PF07732"/>
    </source>
</evidence>
<dbReference type="Pfam" id="PF00394">
    <property type="entry name" value="Cu-oxidase"/>
    <property type="match status" value="1"/>
</dbReference>
<keyword evidence="10" id="KW-0325">Glycoprotein</keyword>
<feature type="domain" description="Plastocyanin-like" evidence="13">
    <location>
        <begin position="200"/>
        <end position="347"/>
    </location>
</feature>
<evidence type="ECO:0000256" key="12">
    <source>
        <dbReference type="SAM" id="SignalP"/>
    </source>
</evidence>
<feature type="signal peptide" evidence="12">
    <location>
        <begin position="1"/>
        <end position="20"/>
    </location>
</feature>
<evidence type="ECO:0000313" key="17">
    <source>
        <dbReference type="Proteomes" id="UP000222788"/>
    </source>
</evidence>
<dbReference type="EC" id="1.10.3.2" evidence="4"/>
<evidence type="ECO:0000256" key="4">
    <source>
        <dbReference type="ARBA" id="ARBA00012297"/>
    </source>
</evidence>
<dbReference type="GO" id="GO:0005507">
    <property type="term" value="F:copper ion binding"/>
    <property type="evidence" value="ECO:0007669"/>
    <property type="project" value="InterPro"/>
</dbReference>
<evidence type="ECO:0000256" key="3">
    <source>
        <dbReference type="ARBA" id="ARBA00010609"/>
    </source>
</evidence>
<gene>
    <name evidence="16" type="primary">LAC2</name>
    <name evidence="16" type="ORF">CFIMG_002494RA</name>
</gene>
<reference evidence="16 17" key="2">
    <citation type="journal article" date="2013" name="IMA Fungus">
        <title>IMA Genome-F 1: Ceratocystis fimbriata: Draft nuclear genome sequence for the plant pathogen, Ceratocystis fimbriata.</title>
        <authorList>
            <person name="Wilken P.M."/>
            <person name="Steenkamp E.T."/>
            <person name="Wingfield M.J."/>
            <person name="de Beer Z.W."/>
            <person name="Wingfield B.D."/>
        </authorList>
    </citation>
    <scope>NUCLEOTIDE SEQUENCE [LARGE SCALE GENOMIC DNA]</scope>
    <source>
        <strain evidence="16 17">CBS 114723</strain>
    </source>
</reference>
<dbReference type="Pfam" id="PF07731">
    <property type="entry name" value="Cu-oxidase_2"/>
    <property type="match status" value="1"/>
</dbReference>
<organism evidence="16 17">
    <name type="scientific">Ceratocystis fimbriata CBS 114723</name>
    <dbReference type="NCBI Taxonomy" id="1035309"/>
    <lineage>
        <taxon>Eukaryota</taxon>
        <taxon>Fungi</taxon>
        <taxon>Dikarya</taxon>
        <taxon>Ascomycota</taxon>
        <taxon>Pezizomycotina</taxon>
        <taxon>Sordariomycetes</taxon>
        <taxon>Hypocreomycetidae</taxon>
        <taxon>Microascales</taxon>
        <taxon>Ceratocystidaceae</taxon>
        <taxon>Ceratocystis</taxon>
    </lineage>
</organism>
<evidence type="ECO:0000256" key="6">
    <source>
        <dbReference type="ARBA" id="ARBA00022729"/>
    </source>
</evidence>
<feature type="domain" description="Plastocyanin-like" evidence="15">
    <location>
        <begin position="75"/>
        <end position="188"/>
    </location>
</feature>
<keyword evidence="9" id="KW-1015">Disulfide bond</keyword>
<feature type="domain" description="Plastocyanin-like" evidence="14">
    <location>
        <begin position="426"/>
        <end position="550"/>
    </location>
</feature>
<dbReference type="FunFam" id="2.60.40.420:FF:000045">
    <property type="entry name" value="Laccase 2"/>
    <property type="match status" value="1"/>
</dbReference>
<accession>A0A2C5WK64</accession>
<keyword evidence="11" id="KW-0439">Lignin degradation</keyword>
<evidence type="ECO:0000259" key="14">
    <source>
        <dbReference type="Pfam" id="PF07731"/>
    </source>
</evidence>
<dbReference type="InterPro" id="IPR011706">
    <property type="entry name" value="Cu-oxidase_C"/>
</dbReference>
<dbReference type="InterPro" id="IPR001117">
    <property type="entry name" value="Cu-oxidase_2nd"/>
</dbReference>
<dbReference type="STRING" id="1035309.A0A2C5WK64"/>
<name>A0A2C5WK64_9PEZI</name>
<dbReference type="PROSITE" id="PS00079">
    <property type="entry name" value="MULTICOPPER_OXIDASE1"/>
    <property type="match status" value="1"/>
</dbReference>
<dbReference type="Proteomes" id="UP000222788">
    <property type="component" value="Unassembled WGS sequence"/>
</dbReference>
<dbReference type="PROSITE" id="PS00080">
    <property type="entry name" value="MULTICOPPER_OXIDASE2"/>
    <property type="match status" value="1"/>
</dbReference>
<dbReference type="AlphaFoldDB" id="A0A2C5WK64"/>
<dbReference type="PANTHER" id="PTHR11709:SF87">
    <property type="entry name" value="LACCASE"/>
    <property type="match status" value="1"/>
</dbReference>
<keyword evidence="8" id="KW-0186">Copper</keyword>
<dbReference type="FunFam" id="2.60.40.420:FF:000021">
    <property type="entry name" value="Extracellular dihydrogeodin oxidase/laccase"/>
    <property type="match status" value="1"/>
</dbReference>
<dbReference type="InterPro" id="IPR011707">
    <property type="entry name" value="Cu-oxidase-like_N"/>
</dbReference>
<evidence type="ECO:0000256" key="5">
    <source>
        <dbReference type="ARBA" id="ARBA00022723"/>
    </source>
</evidence>
<dbReference type="InterPro" id="IPR008972">
    <property type="entry name" value="Cupredoxin"/>
</dbReference>
<dbReference type="EMBL" id="APWK03000100">
    <property type="protein sequence ID" value="PHH51219.1"/>
    <property type="molecule type" value="Genomic_DNA"/>
</dbReference>
<comment type="caution">
    <text evidence="16">The sequence shown here is derived from an EMBL/GenBank/DDBJ whole genome shotgun (WGS) entry which is preliminary data.</text>
</comment>
<dbReference type="InterPro" id="IPR033138">
    <property type="entry name" value="Cu_oxidase_CS"/>
</dbReference>
<keyword evidence="5" id="KW-0479">Metal-binding</keyword>
<proteinExistence type="inferred from homology"/>
<evidence type="ECO:0000313" key="16">
    <source>
        <dbReference type="EMBL" id="PHH51219.1"/>
    </source>
</evidence>
<dbReference type="SUPFAM" id="SSF49503">
    <property type="entry name" value="Cupredoxins"/>
    <property type="match status" value="3"/>
</dbReference>
<evidence type="ECO:0000256" key="10">
    <source>
        <dbReference type="ARBA" id="ARBA00023180"/>
    </source>
</evidence>
<dbReference type="PANTHER" id="PTHR11709">
    <property type="entry name" value="MULTI-COPPER OXIDASE"/>
    <property type="match status" value="1"/>
</dbReference>
<dbReference type="OrthoDB" id="2121828at2759"/>
<dbReference type="GO" id="GO:0052716">
    <property type="term" value="F:hydroquinone:oxygen oxidoreductase activity"/>
    <property type="evidence" value="ECO:0007669"/>
    <property type="project" value="UniProtKB-EC"/>
</dbReference>
<dbReference type="Pfam" id="PF07732">
    <property type="entry name" value="Cu-oxidase_3"/>
    <property type="match status" value="1"/>
</dbReference>
<dbReference type="InterPro" id="IPR045087">
    <property type="entry name" value="Cu-oxidase_fam"/>
</dbReference>
<feature type="chain" id="PRO_5012428685" description="laccase" evidence="12">
    <location>
        <begin position="21"/>
        <end position="585"/>
    </location>
</feature>
<reference evidence="16 17" key="1">
    <citation type="journal article" date="2013" name="Fungal Biol.">
        <title>Analysis of microsatellite markers in the genome of the plant pathogen Ceratocystis fimbriata.</title>
        <authorList>
            <person name="Simpson M.C."/>
            <person name="Wilken P.M."/>
            <person name="Coetzee M.P."/>
            <person name="Wingfield M.J."/>
            <person name="Wingfield B.D."/>
        </authorList>
    </citation>
    <scope>NUCLEOTIDE SEQUENCE [LARGE SCALE GENOMIC DNA]</scope>
    <source>
        <strain evidence="16 17">CBS 114723</strain>
    </source>
</reference>
<comment type="similarity">
    <text evidence="3">Belongs to the multicopper oxidase family.</text>
</comment>
<evidence type="ECO:0000256" key="2">
    <source>
        <dbReference type="ARBA" id="ARBA00001935"/>
    </source>
</evidence>
<dbReference type="Gene3D" id="2.60.40.420">
    <property type="entry name" value="Cupredoxins - blue copper proteins"/>
    <property type="match status" value="3"/>
</dbReference>